<dbReference type="AlphaFoldDB" id="D9WX52"/>
<name>D9WX52_9ACTN</name>
<evidence type="ECO:0000313" key="2">
    <source>
        <dbReference type="EMBL" id="EFL29480.1"/>
    </source>
</evidence>
<accession>D9WX52</accession>
<keyword evidence="3" id="KW-1185">Reference proteome</keyword>
<dbReference type="OrthoDB" id="3868257at2"/>
<feature type="coiled-coil region" evidence="1">
    <location>
        <begin position="40"/>
        <end position="85"/>
    </location>
</feature>
<reference evidence="2 3" key="1">
    <citation type="submission" date="2009-02" db="EMBL/GenBank/DDBJ databases">
        <title>Annotation of Streptomyces hygroscopicus strain ATCC 53653.</title>
        <authorList>
            <consortium name="The Broad Institute Genome Sequencing Platform"/>
            <consortium name="Broad Institute Microbial Sequencing Center"/>
            <person name="Fischbach M."/>
            <person name="Godfrey P."/>
            <person name="Ward D."/>
            <person name="Young S."/>
            <person name="Zeng Q."/>
            <person name="Koehrsen M."/>
            <person name="Alvarado L."/>
            <person name="Berlin A.M."/>
            <person name="Bochicchio J."/>
            <person name="Borenstein D."/>
            <person name="Chapman S.B."/>
            <person name="Chen Z."/>
            <person name="Engels R."/>
            <person name="Freedman E."/>
            <person name="Gellesch M."/>
            <person name="Goldberg J."/>
            <person name="Griggs A."/>
            <person name="Gujja S."/>
            <person name="Heilman E.R."/>
            <person name="Heiman D.I."/>
            <person name="Hepburn T.A."/>
            <person name="Howarth C."/>
            <person name="Jen D."/>
            <person name="Larson L."/>
            <person name="Lewis B."/>
            <person name="Mehta T."/>
            <person name="Park D."/>
            <person name="Pearson M."/>
            <person name="Richards J."/>
            <person name="Roberts A."/>
            <person name="Saif S."/>
            <person name="Shea T.D."/>
            <person name="Shenoy N."/>
            <person name="Sisk P."/>
            <person name="Stolte C."/>
            <person name="Sykes S.N."/>
            <person name="Thomson T."/>
            <person name="Walk T."/>
            <person name="White J."/>
            <person name="Yandava C."/>
            <person name="Straight P."/>
            <person name="Clardy J."/>
            <person name="Hung D."/>
            <person name="Kolter R."/>
            <person name="Mekalanos J."/>
            <person name="Walker S."/>
            <person name="Walsh C.T."/>
            <person name="Wieland-Brown L.C."/>
            <person name="Haas B."/>
            <person name="Nusbaum C."/>
            <person name="Birren B."/>
        </authorList>
    </citation>
    <scope>NUCLEOTIDE SEQUENCE [LARGE SCALE GENOMIC DNA]</scope>
    <source>
        <strain evidence="2 3">ATCC 53653</strain>
    </source>
</reference>
<dbReference type="HOGENOM" id="CLU_1651163_0_0_11"/>
<sequence length="179" mass="19701">MTVSKTPEQQWAATQKRLDGLKPAVARFTICDDLDLRSRLAQAKEDAADAENLLRNLTADDAPNRMLYEQRAETARTALAEAQKAFDAKAVVLRFTAIPRRELEELQAKHPASEQEESEGADFSINTFAPALISAASLDGMPVDYAQHCMDTWSSADARGLWQAAWSIQHAARTDLGKG</sequence>
<proteinExistence type="predicted"/>
<evidence type="ECO:0000256" key="1">
    <source>
        <dbReference type="SAM" id="Coils"/>
    </source>
</evidence>
<dbReference type="EMBL" id="GG657755">
    <property type="protein sequence ID" value="EFL29480.1"/>
    <property type="molecule type" value="Genomic_DNA"/>
</dbReference>
<dbReference type="Proteomes" id="UP000003963">
    <property type="component" value="Unassembled WGS sequence"/>
</dbReference>
<dbReference type="STRING" id="457427.SSOG_09194"/>
<gene>
    <name evidence="2" type="ORF">SSOG_09194</name>
</gene>
<keyword evidence="1" id="KW-0175">Coiled coil</keyword>
<protein>
    <submittedName>
        <fullName evidence="2">Uncharacterized protein</fullName>
    </submittedName>
</protein>
<dbReference type="RefSeq" id="WP_009721276.1">
    <property type="nucleotide sequence ID" value="NZ_GG657755.1"/>
</dbReference>
<organism evidence="2 3">
    <name type="scientific">Streptomyces himastatinicus ATCC 53653</name>
    <dbReference type="NCBI Taxonomy" id="457427"/>
    <lineage>
        <taxon>Bacteria</taxon>
        <taxon>Bacillati</taxon>
        <taxon>Actinomycetota</taxon>
        <taxon>Actinomycetes</taxon>
        <taxon>Kitasatosporales</taxon>
        <taxon>Streptomycetaceae</taxon>
        <taxon>Streptomyces</taxon>
        <taxon>Streptomyces violaceusniger group</taxon>
    </lineage>
</organism>
<evidence type="ECO:0000313" key="3">
    <source>
        <dbReference type="Proteomes" id="UP000003963"/>
    </source>
</evidence>